<evidence type="ECO:0000313" key="2">
    <source>
        <dbReference type="EMBL" id="ADD67306.1"/>
    </source>
</evidence>
<name>D4H3Z5_DENA2</name>
<dbReference type="OrthoDB" id="9976026at2"/>
<dbReference type="KEGG" id="dap:Dacet_0508"/>
<dbReference type="RefSeq" id="WP_013009850.1">
    <property type="nucleotide sequence ID" value="NC_013943.1"/>
</dbReference>
<feature type="transmembrane region" description="Helical" evidence="1">
    <location>
        <begin position="238"/>
        <end position="258"/>
    </location>
</feature>
<protein>
    <recommendedName>
        <fullName evidence="4">N-acetyltransferase domain-containing protein</fullName>
    </recommendedName>
</protein>
<keyword evidence="1" id="KW-1133">Transmembrane helix</keyword>
<evidence type="ECO:0000256" key="1">
    <source>
        <dbReference type="SAM" id="Phobius"/>
    </source>
</evidence>
<proteinExistence type="predicted"/>
<dbReference type="Proteomes" id="UP000002012">
    <property type="component" value="Chromosome"/>
</dbReference>
<gene>
    <name evidence="2" type="ordered locus">Dacet_0508</name>
</gene>
<dbReference type="HOGENOM" id="CLU_1072509_0_0_0"/>
<dbReference type="AlphaFoldDB" id="D4H3Z5"/>
<sequence>MARDVSKDIKLLKISGKVTDTRTVTMAYVLFELDIFRSNSEITINSSIIPIVKNAPDGEPLLEDYKHEGPGAQTNIFKKENKLSCSVDLIAHTIRFPHLNRYKLSKNYRGYGLSSYAMNEIATILKNNYPDFTIEPIQFSFTEADEDVDRSAFFGFMEKFGFWFSFDGDDNNKGILNIERAEMLKLALRKDTIVELEIAPFMKSLFADRSRLQEDIGRIKTDFKEKNTVFNRFEKDQAITLLLNVIGILVLLLLMVLFL</sequence>
<dbReference type="PaxDb" id="522772-Dacet_0508"/>
<dbReference type="EMBL" id="CP001968">
    <property type="protein sequence ID" value="ADD67306.1"/>
    <property type="molecule type" value="Genomic_DNA"/>
</dbReference>
<keyword evidence="1" id="KW-0812">Transmembrane</keyword>
<keyword evidence="1" id="KW-0472">Membrane</keyword>
<evidence type="ECO:0000313" key="3">
    <source>
        <dbReference type="Proteomes" id="UP000002012"/>
    </source>
</evidence>
<keyword evidence="3" id="KW-1185">Reference proteome</keyword>
<reference evidence="2 3" key="1">
    <citation type="journal article" date="2010" name="Stand. Genomic Sci.">
        <title>Complete genome sequence of Denitrovibrio acetiphilus type strain (N2460).</title>
        <authorList>
            <person name="Kiss H."/>
            <person name="Lang E."/>
            <person name="Lapidus A."/>
            <person name="Copeland A."/>
            <person name="Nolan M."/>
            <person name="Glavina Del Rio T."/>
            <person name="Chen F."/>
            <person name="Lucas S."/>
            <person name="Tice H."/>
            <person name="Cheng J.F."/>
            <person name="Han C."/>
            <person name="Goodwin L."/>
            <person name="Pitluck S."/>
            <person name="Liolios K."/>
            <person name="Pati A."/>
            <person name="Ivanova N."/>
            <person name="Mavromatis K."/>
            <person name="Chen A."/>
            <person name="Palaniappan K."/>
            <person name="Land M."/>
            <person name="Hauser L."/>
            <person name="Chang Y.J."/>
            <person name="Jeffries C.D."/>
            <person name="Detter J.C."/>
            <person name="Brettin T."/>
            <person name="Spring S."/>
            <person name="Rohde M."/>
            <person name="Goker M."/>
            <person name="Woyke T."/>
            <person name="Bristow J."/>
            <person name="Eisen J.A."/>
            <person name="Markowitz V."/>
            <person name="Hugenholtz P."/>
            <person name="Kyrpides N.C."/>
            <person name="Klenk H.P."/>
        </authorList>
    </citation>
    <scope>NUCLEOTIDE SEQUENCE [LARGE SCALE GENOMIC DNA]</scope>
    <source>
        <strain evidence="3">DSM 12809 / NBRC 114555 / N2460</strain>
    </source>
</reference>
<dbReference type="eggNOG" id="ENOG5030UVR">
    <property type="taxonomic scope" value="Bacteria"/>
</dbReference>
<dbReference type="InParanoid" id="D4H3Z5"/>
<evidence type="ECO:0008006" key="4">
    <source>
        <dbReference type="Google" id="ProtNLM"/>
    </source>
</evidence>
<accession>D4H3Z5</accession>
<organism evidence="2 3">
    <name type="scientific">Denitrovibrio acetiphilus (strain DSM 12809 / NBRC 114555 / N2460)</name>
    <dbReference type="NCBI Taxonomy" id="522772"/>
    <lineage>
        <taxon>Bacteria</taxon>
        <taxon>Pseudomonadati</taxon>
        <taxon>Deferribacterota</taxon>
        <taxon>Deferribacteres</taxon>
        <taxon>Deferribacterales</taxon>
        <taxon>Geovibrionaceae</taxon>
        <taxon>Denitrovibrio</taxon>
    </lineage>
</organism>